<name>A0A813JEY7_POLGL</name>
<dbReference type="PROSITE" id="PS51686">
    <property type="entry name" value="SAM_MT_RSMB_NOP"/>
    <property type="match status" value="1"/>
</dbReference>
<dbReference type="InterPro" id="IPR023267">
    <property type="entry name" value="RCMT"/>
</dbReference>
<proteinExistence type="inferred from homology"/>
<reference evidence="8" key="1">
    <citation type="submission" date="2021-02" db="EMBL/GenBank/DDBJ databases">
        <authorList>
            <person name="Dougan E. K."/>
            <person name="Rhodes N."/>
            <person name="Thang M."/>
            <person name="Chan C."/>
        </authorList>
    </citation>
    <scope>NUCLEOTIDE SEQUENCE</scope>
</reference>
<dbReference type="SUPFAM" id="SSF53335">
    <property type="entry name" value="S-adenosyl-L-methionine-dependent methyltransferases"/>
    <property type="match status" value="1"/>
</dbReference>
<comment type="caution">
    <text evidence="5">Lacks conserved residue(s) required for the propagation of feature annotation.</text>
</comment>
<evidence type="ECO:0000256" key="2">
    <source>
        <dbReference type="ARBA" id="ARBA00022679"/>
    </source>
</evidence>
<feature type="active site" description="Nucleophile" evidence="5">
    <location>
        <position position="304"/>
    </location>
</feature>
<dbReference type="AlphaFoldDB" id="A0A813JEY7"/>
<evidence type="ECO:0000256" key="3">
    <source>
        <dbReference type="ARBA" id="ARBA00022691"/>
    </source>
</evidence>
<dbReference type="InterPro" id="IPR049560">
    <property type="entry name" value="MeTrfase_RsmB-F_NOP2_cat"/>
</dbReference>
<accession>A0A813JEY7</accession>
<gene>
    <name evidence="8" type="ORF">PGLA2088_LOCUS19833</name>
</gene>
<keyword evidence="3 5" id="KW-0949">S-adenosyl-L-methionine</keyword>
<dbReference type="PRINTS" id="PR02010">
    <property type="entry name" value="RCMT9"/>
</dbReference>
<evidence type="ECO:0000313" key="8">
    <source>
        <dbReference type="EMBL" id="CAE8676365.1"/>
    </source>
</evidence>
<feature type="region of interest" description="Disordered" evidence="6">
    <location>
        <begin position="210"/>
        <end position="229"/>
    </location>
</feature>
<dbReference type="GO" id="GO:0003723">
    <property type="term" value="F:RNA binding"/>
    <property type="evidence" value="ECO:0007669"/>
    <property type="project" value="UniProtKB-UniRule"/>
</dbReference>
<dbReference type="PANTHER" id="PTHR22807:SF16">
    <property type="entry name" value="SAM-DEPENDENT MTASE RSMB_NOP-TYPE DOMAIN-CONTAINING PROTEIN"/>
    <property type="match status" value="1"/>
</dbReference>
<keyword evidence="4 5" id="KW-0694">RNA-binding</keyword>
<dbReference type="GO" id="GO:0008173">
    <property type="term" value="F:RNA methyltransferase activity"/>
    <property type="evidence" value="ECO:0007669"/>
    <property type="project" value="InterPro"/>
</dbReference>
<feature type="binding site" evidence="5">
    <location>
        <position position="169"/>
    </location>
    <ligand>
        <name>S-adenosyl-L-methionine</name>
        <dbReference type="ChEBI" id="CHEBI:59789"/>
    </ligand>
</feature>
<evidence type="ECO:0000256" key="1">
    <source>
        <dbReference type="ARBA" id="ARBA00022603"/>
    </source>
</evidence>
<comment type="caution">
    <text evidence="8">The sequence shown here is derived from an EMBL/GenBank/DDBJ whole genome shotgun (WGS) entry which is preliminary data.</text>
</comment>
<protein>
    <recommendedName>
        <fullName evidence="7">SAM-dependent MTase RsmB/NOP-type domain-containing protein</fullName>
    </recommendedName>
</protein>
<dbReference type="GO" id="GO:0001510">
    <property type="term" value="P:RNA methylation"/>
    <property type="evidence" value="ECO:0007669"/>
    <property type="project" value="InterPro"/>
</dbReference>
<dbReference type="PRINTS" id="PR02008">
    <property type="entry name" value="RCMTFAMILY"/>
</dbReference>
<dbReference type="Pfam" id="PF01189">
    <property type="entry name" value="Methyltr_RsmB-F"/>
    <property type="match status" value="2"/>
</dbReference>
<keyword evidence="1 5" id="KW-0489">Methyltransferase</keyword>
<evidence type="ECO:0000256" key="4">
    <source>
        <dbReference type="ARBA" id="ARBA00022884"/>
    </source>
</evidence>
<sequence>MDSFRGEAGSSEVRMPRYVRVNPRGRLAQEHSERSLRAEVVAAALGIAKAEKVNWLVAESEHEAEPCAWAEVYACDASANLSRAEAYKDGSLYGVDAASVFAARCLSAKPGDRVLDLCCAPGAKLCTISDAVGDTGEVVGVDIAEHRLAACRTVLRKYMVGNVRLSLGDGTCWNPSAAQWFSLEPPPRGRGQRGRKKRRFEAEAEAALKEADADGTEAAEVEASQPSRPAPSLQLFDRVLVDAECTHDGSWRHLEKFRTQWGWDTLGGRVPWVRQEGLFELQVGLISNGFNLLKEGGCLIYATCSLCRRQNEDVVAELLKQQPTAALAPLPLRLRDGRGSEVVPAGQSVAPARPSLLESDEPLGQDGRYCTARFDPVTSGTSGLFVACFTKLVTQKQPG</sequence>
<evidence type="ECO:0000259" key="7">
    <source>
        <dbReference type="PROSITE" id="PS51686"/>
    </source>
</evidence>
<dbReference type="PANTHER" id="PTHR22807">
    <property type="entry name" value="NOP2 YEAST -RELATED NOL1/NOP2/FMU SUN DOMAIN-CONTAINING"/>
    <property type="match status" value="1"/>
</dbReference>
<keyword evidence="2 5" id="KW-0808">Transferase</keyword>
<comment type="similarity">
    <text evidence="5">Belongs to the class I-like SAM-binding methyltransferase superfamily. RsmB/NOP family.</text>
</comment>
<dbReference type="CDD" id="cd02440">
    <property type="entry name" value="AdoMet_MTases"/>
    <property type="match status" value="1"/>
</dbReference>
<dbReference type="InterPro" id="IPR001678">
    <property type="entry name" value="MeTrfase_RsmB-F_NOP2_dom"/>
</dbReference>
<feature type="domain" description="SAM-dependent MTase RsmB/NOP-type" evidence="7">
    <location>
        <begin position="7"/>
        <end position="392"/>
    </location>
</feature>
<evidence type="ECO:0000256" key="5">
    <source>
        <dbReference type="PROSITE-ProRule" id="PRU01023"/>
    </source>
</evidence>
<dbReference type="Proteomes" id="UP000626109">
    <property type="component" value="Unassembled WGS sequence"/>
</dbReference>
<organism evidence="8 9">
    <name type="scientific">Polarella glacialis</name>
    <name type="common">Dinoflagellate</name>
    <dbReference type="NCBI Taxonomy" id="89957"/>
    <lineage>
        <taxon>Eukaryota</taxon>
        <taxon>Sar</taxon>
        <taxon>Alveolata</taxon>
        <taxon>Dinophyceae</taxon>
        <taxon>Suessiales</taxon>
        <taxon>Suessiaceae</taxon>
        <taxon>Polarella</taxon>
    </lineage>
</organism>
<dbReference type="Gene3D" id="3.40.50.150">
    <property type="entry name" value="Vaccinia Virus protein VP39"/>
    <property type="match status" value="1"/>
</dbReference>
<evidence type="ECO:0000313" key="9">
    <source>
        <dbReference type="Proteomes" id="UP000626109"/>
    </source>
</evidence>
<dbReference type="EMBL" id="CAJNNW010025237">
    <property type="protein sequence ID" value="CAE8676365.1"/>
    <property type="molecule type" value="Genomic_DNA"/>
</dbReference>
<dbReference type="InterPro" id="IPR023269">
    <property type="entry name" value="RCMT_subfamily_9"/>
</dbReference>
<feature type="binding site" evidence="5">
    <location>
        <position position="142"/>
    </location>
    <ligand>
        <name>S-adenosyl-L-methionine</name>
        <dbReference type="ChEBI" id="CHEBI:59789"/>
    </ligand>
</feature>
<dbReference type="InterPro" id="IPR029063">
    <property type="entry name" value="SAM-dependent_MTases_sf"/>
</dbReference>
<evidence type="ECO:0000256" key="6">
    <source>
        <dbReference type="SAM" id="MobiDB-lite"/>
    </source>
</evidence>
<feature type="binding site" evidence="5">
    <location>
        <position position="242"/>
    </location>
    <ligand>
        <name>S-adenosyl-L-methionine</name>
        <dbReference type="ChEBI" id="CHEBI:59789"/>
    </ligand>
</feature>